<evidence type="ECO:0000313" key="2">
    <source>
        <dbReference type="EMBL" id="KHN69946.1"/>
    </source>
</evidence>
<dbReference type="EMBL" id="JOKQ01000004">
    <property type="protein sequence ID" value="KHN69946.1"/>
    <property type="molecule type" value="Genomic_DNA"/>
</dbReference>
<dbReference type="AlphaFoldDB" id="A0A0B2UFT6"/>
<evidence type="ECO:0000256" key="1">
    <source>
        <dbReference type="SAM" id="MobiDB-lite"/>
    </source>
</evidence>
<feature type="compositionally biased region" description="Basic and acidic residues" evidence="1">
    <location>
        <begin position="27"/>
        <end position="49"/>
    </location>
</feature>
<feature type="compositionally biased region" description="Polar residues" evidence="1">
    <location>
        <begin position="9"/>
        <end position="26"/>
    </location>
</feature>
<evidence type="ECO:0000313" key="3">
    <source>
        <dbReference type="Proteomes" id="UP000031056"/>
    </source>
</evidence>
<organism evidence="2 3">
    <name type="scientific">Ordospora colligata OC4</name>
    <dbReference type="NCBI Taxonomy" id="1354746"/>
    <lineage>
        <taxon>Eukaryota</taxon>
        <taxon>Fungi</taxon>
        <taxon>Fungi incertae sedis</taxon>
        <taxon>Microsporidia</taxon>
        <taxon>Ordosporidae</taxon>
        <taxon>Ordospora</taxon>
    </lineage>
</organism>
<dbReference type="GeneID" id="26261582"/>
<proteinExistence type="predicted"/>
<sequence length="249" mass="28656">MVDIDGSSDDNPTNQYIEGSIENTSIKQHDIYEDDNAHNDTDNCIDSKHSRASHANQSSFNADEYTYTDIRSRTYTPKKLWIKRDVEYDLDSMYCDRILNRFAVNINMLKEKGTYDRNVNDDAFYYNYKTIAVDLQTLRTSGELMDKMECKRLRAMSLRLIEYSMKFNRDIEKLIDIAISIDTQDIIKDMIKASIAKKKGIIGLIRNIRNHISEIVLMGDACKNHIDESNAIAFRGIEGFASLSESKST</sequence>
<dbReference type="VEuPathDB" id="MicrosporidiaDB:M896_041440"/>
<dbReference type="Proteomes" id="UP000031056">
    <property type="component" value="Unassembled WGS sequence"/>
</dbReference>
<gene>
    <name evidence="2" type="ORF">M896_041440</name>
</gene>
<dbReference type="InParanoid" id="A0A0B2UFT6"/>
<reference evidence="2 3" key="1">
    <citation type="journal article" date="2014" name="MBio">
        <title>The Ordospora colligata genome; evolution of extreme reduction in microsporidia and host-to-parasite horizontal gene transfer.</title>
        <authorList>
            <person name="Pombert J.-F."/>
            <person name="Haag K.L."/>
            <person name="Beidas S."/>
            <person name="Ebert D."/>
            <person name="Keeling P.J."/>
        </authorList>
    </citation>
    <scope>NUCLEOTIDE SEQUENCE [LARGE SCALE GENOMIC DNA]</scope>
    <source>
        <strain evidence="2 3">OC4</strain>
    </source>
</reference>
<accession>A0A0B2UFT6</accession>
<dbReference type="HOGENOM" id="CLU_1116039_0_0_1"/>
<protein>
    <submittedName>
        <fullName evidence="2">Uncharacterized protein</fullName>
    </submittedName>
</protein>
<keyword evidence="3" id="KW-1185">Reference proteome</keyword>
<dbReference type="OrthoDB" id="2192878at2759"/>
<feature type="region of interest" description="Disordered" evidence="1">
    <location>
        <begin position="1"/>
        <end position="57"/>
    </location>
</feature>
<comment type="caution">
    <text evidence="2">The sequence shown here is derived from an EMBL/GenBank/DDBJ whole genome shotgun (WGS) entry which is preliminary data.</text>
</comment>
<dbReference type="RefSeq" id="XP_014563988.1">
    <property type="nucleotide sequence ID" value="XM_014708502.1"/>
</dbReference>
<name>A0A0B2UFT6_9MICR</name>